<sequence length="34" mass="3848">MKQRDINRVVIVLVVALVLALGMMQFEYNATVIV</sequence>
<dbReference type="EMBL" id="HF951689">
    <property type="protein sequence ID" value="CCW34623.1"/>
    <property type="molecule type" value="Genomic_DNA"/>
</dbReference>
<dbReference type="KEGG" id="ccz:CCALI_00798"/>
<protein>
    <submittedName>
        <fullName evidence="1">Uncharacterized protein</fullName>
    </submittedName>
</protein>
<proteinExistence type="predicted"/>
<name>S0EXV1_CHTCT</name>
<dbReference type="InParanoid" id="S0EXV1"/>
<organism evidence="1 2">
    <name type="scientific">Chthonomonas calidirosea (strain DSM 23976 / ICMP 18418 / T49)</name>
    <dbReference type="NCBI Taxonomy" id="1303518"/>
    <lineage>
        <taxon>Bacteria</taxon>
        <taxon>Bacillati</taxon>
        <taxon>Armatimonadota</taxon>
        <taxon>Chthonomonadia</taxon>
        <taxon>Chthonomonadales</taxon>
        <taxon>Chthonomonadaceae</taxon>
        <taxon>Chthonomonas</taxon>
    </lineage>
</organism>
<evidence type="ECO:0000313" key="1">
    <source>
        <dbReference type="EMBL" id="CCW34623.1"/>
    </source>
</evidence>
<accession>S0EXV1</accession>
<dbReference type="Proteomes" id="UP000014227">
    <property type="component" value="Chromosome I"/>
</dbReference>
<dbReference type="HOGENOM" id="CLU_3372856_0_0_0"/>
<evidence type="ECO:0000313" key="2">
    <source>
        <dbReference type="Proteomes" id="UP000014227"/>
    </source>
</evidence>
<keyword evidence="2" id="KW-1185">Reference proteome</keyword>
<gene>
    <name evidence="1" type="ORF">CCALI_00798</name>
</gene>
<dbReference type="AlphaFoldDB" id="S0EXV1"/>
<reference evidence="2" key="1">
    <citation type="submission" date="2013-03" db="EMBL/GenBank/DDBJ databases">
        <title>Genome sequence of Chthonomonas calidirosea, the first sequenced genome from the Armatimonadetes phylum (formally candidate division OP10).</title>
        <authorList>
            <person name="Lee K.C.Y."/>
            <person name="Morgan X.C."/>
            <person name="Dunfield P.F."/>
            <person name="Tamas I."/>
            <person name="Houghton K.M."/>
            <person name="Vyssotski M."/>
            <person name="Ryan J.L.J."/>
            <person name="Lagutin K."/>
            <person name="McDonald I.R."/>
            <person name="Stott M.B."/>
        </authorList>
    </citation>
    <scope>NUCLEOTIDE SEQUENCE [LARGE SCALE GENOMIC DNA]</scope>
    <source>
        <strain evidence="2">DSM 23976 / ICMP 18418 / T49</strain>
    </source>
</reference>